<feature type="domain" description="SnoaL-like" evidence="1">
    <location>
        <begin position="21"/>
        <end position="118"/>
    </location>
</feature>
<gene>
    <name evidence="2" type="ORF">ACFQE5_16230</name>
</gene>
<evidence type="ECO:0000313" key="2">
    <source>
        <dbReference type="EMBL" id="MFC5995761.1"/>
    </source>
</evidence>
<dbReference type="Gene3D" id="3.10.450.50">
    <property type="match status" value="1"/>
</dbReference>
<name>A0ABW1J4S7_9PSEU</name>
<reference evidence="3" key="1">
    <citation type="journal article" date="2019" name="Int. J. Syst. Evol. Microbiol.">
        <title>The Global Catalogue of Microorganisms (GCM) 10K type strain sequencing project: providing services to taxonomists for standard genome sequencing and annotation.</title>
        <authorList>
            <consortium name="The Broad Institute Genomics Platform"/>
            <consortium name="The Broad Institute Genome Sequencing Center for Infectious Disease"/>
            <person name="Wu L."/>
            <person name="Ma J."/>
        </authorList>
    </citation>
    <scope>NUCLEOTIDE SEQUENCE [LARGE SCALE GENOMIC DNA]</scope>
    <source>
        <strain evidence="3">CCM 8391</strain>
    </source>
</reference>
<comment type="caution">
    <text evidence="2">The sequence shown here is derived from an EMBL/GenBank/DDBJ whole genome shotgun (WGS) entry which is preliminary data.</text>
</comment>
<evidence type="ECO:0000259" key="1">
    <source>
        <dbReference type="Pfam" id="PF12680"/>
    </source>
</evidence>
<organism evidence="2 3">
    <name type="scientific">Pseudonocardia hispaniensis</name>
    <dbReference type="NCBI Taxonomy" id="904933"/>
    <lineage>
        <taxon>Bacteria</taxon>
        <taxon>Bacillati</taxon>
        <taxon>Actinomycetota</taxon>
        <taxon>Actinomycetes</taxon>
        <taxon>Pseudonocardiales</taxon>
        <taxon>Pseudonocardiaceae</taxon>
        <taxon>Pseudonocardia</taxon>
    </lineage>
</organism>
<dbReference type="RefSeq" id="WP_379586021.1">
    <property type="nucleotide sequence ID" value="NZ_JBHSQW010000034.1"/>
</dbReference>
<dbReference type="Proteomes" id="UP001596302">
    <property type="component" value="Unassembled WGS sequence"/>
</dbReference>
<dbReference type="Pfam" id="PF12680">
    <property type="entry name" value="SnoaL_2"/>
    <property type="match status" value="1"/>
</dbReference>
<dbReference type="EMBL" id="JBHSQW010000034">
    <property type="protein sequence ID" value="MFC5995761.1"/>
    <property type="molecule type" value="Genomic_DNA"/>
</dbReference>
<proteinExistence type="predicted"/>
<evidence type="ECO:0000313" key="3">
    <source>
        <dbReference type="Proteomes" id="UP001596302"/>
    </source>
</evidence>
<dbReference type="SUPFAM" id="SSF54427">
    <property type="entry name" value="NTF2-like"/>
    <property type="match status" value="1"/>
</dbReference>
<sequence length="133" mass="14825">MPTQADRDFYIERLHEVLGKLDRFDVDGAVACFTDDAELVIETDGLRVRGKEAIRAAVTALCAEHEVLEHELTSIVVDVQVRKLASEQIYRGRLTTGKRNEMLNCNFLNFDGDGRISRLITWHAASHRGGAGA</sequence>
<keyword evidence="3" id="KW-1185">Reference proteome</keyword>
<dbReference type="InterPro" id="IPR037401">
    <property type="entry name" value="SnoaL-like"/>
</dbReference>
<dbReference type="InterPro" id="IPR032710">
    <property type="entry name" value="NTF2-like_dom_sf"/>
</dbReference>
<accession>A0ABW1J4S7</accession>
<protein>
    <submittedName>
        <fullName evidence="2">Nuclear transport factor 2 family protein</fullName>
    </submittedName>
</protein>